<dbReference type="EMBL" id="MN062704">
    <property type="protein sequence ID" value="QDP44155.1"/>
    <property type="molecule type" value="Genomic_DNA"/>
</dbReference>
<dbReference type="SUPFAM" id="SSF56399">
    <property type="entry name" value="ADP-ribosylation"/>
    <property type="match status" value="1"/>
</dbReference>
<name>A0A516KR81_9CAUD</name>
<sequence length="163" mass="18086">MPTYFTVDRLGTLSEGAVVETTHSGTGTDLIPEYVSRHGARYLTVDVWSHWCPQQGNGRDMMIELVWELARRQVNPQAPSRLECLFAWATIDQARAFRGASGGTIYEVEAERGFKADMAHLGVDGTLVDIAARTSAYWKQLPGPRVQWEHLLTLPVTIGPSTT</sequence>
<dbReference type="KEGG" id="vg:65121639"/>
<dbReference type="GeneID" id="65121639"/>
<reference evidence="1 2" key="1">
    <citation type="submission" date="2019-06" db="EMBL/GenBank/DDBJ databases">
        <authorList>
            <person name="English H.B."/>
            <person name="Fox B.C."/>
            <person name="Houston B.M."/>
            <person name="Koller H.E."/>
            <person name="Salsman M.A."/>
            <person name="Teasley B.R."/>
            <person name="Vandoros E."/>
            <person name="Korey C.A."/>
            <person name="Tolsma S."/>
            <person name="Caruso S.M."/>
            <person name="Garlena R.A."/>
            <person name="Russell D.A."/>
            <person name="Pope W.H."/>
            <person name="Jacobs-Se D."/>
            <person name="Hatfull G.F."/>
        </authorList>
    </citation>
    <scope>NUCLEOTIDE SEQUENCE [LARGE SCALE GENOMIC DNA]</scope>
</reference>
<protein>
    <submittedName>
        <fullName evidence="1">Uncharacterized protein</fullName>
    </submittedName>
</protein>
<organism evidence="1 2">
    <name type="scientific">Gordonia phage JuJu</name>
    <dbReference type="NCBI Taxonomy" id="2590929"/>
    <lineage>
        <taxon>Viruses</taxon>
        <taxon>Duplodnaviria</taxon>
        <taxon>Heunggongvirae</taxon>
        <taxon>Uroviricota</taxon>
        <taxon>Caudoviricetes</taxon>
        <taxon>Jujuvirus</taxon>
        <taxon>Jujuvirus juju</taxon>
    </lineage>
</organism>
<accession>A0A516KR81</accession>
<dbReference type="Proteomes" id="UP000317704">
    <property type="component" value="Segment"/>
</dbReference>
<keyword evidence="2" id="KW-1185">Reference proteome</keyword>
<dbReference type="RefSeq" id="YP_010103740.1">
    <property type="nucleotide sequence ID" value="NC_055811.1"/>
</dbReference>
<proteinExistence type="predicted"/>
<evidence type="ECO:0000313" key="1">
    <source>
        <dbReference type="EMBL" id="QDP44155.1"/>
    </source>
</evidence>
<gene>
    <name evidence="1" type="primary">39</name>
    <name evidence="1" type="ORF">SEA_JUJU_39</name>
</gene>
<evidence type="ECO:0000313" key="2">
    <source>
        <dbReference type="Proteomes" id="UP000317704"/>
    </source>
</evidence>